<evidence type="ECO:0000313" key="10">
    <source>
        <dbReference type="Proteomes" id="UP000320475"/>
    </source>
</evidence>
<evidence type="ECO:0000256" key="1">
    <source>
        <dbReference type="ARBA" id="ARBA00004308"/>
    </source>
</evidence>
<dbReference type="InterPro" id="IPR011989">
    <property type="entry name" value="ARM-like"/>
</dbReference>
<feature type="domain" description="RTR1-type" evidence="8">
    <location>
        <begin position="837"/>
        <end position="917"/>
    </location>
</feature>
<keyword evidence="3" id="KW-0813">Transport</keyword>
<dbReference type="GO" id="GO:0012505">
    <property type="term" value="C:endomembrane system"/>
    <property type="evidence" value="ECO:0007669"/>
    <property type="project" value="UniProtKB-SubCell"/>
</dbReference>
<gene>
    <name evidence="9" type="ORF">SeLEV6574_g01749</name>
</gene>
<dbReference type="Gene3D" id="1.25.10.10">
    <property type="entry name" value="Leucine-rich Repeat Variant"/>
    <property type="match status" value="1"/>
</dbReference>
<dbReference type="InterPro" id="IPR007308">
    <property type="entry name" value="Rtr1/RPAP2_dom"/>
</dbReference>
<protein>
    <recommendedName>
        <fullName evidence="8">RTR1-type domain-containing protein</fullName>
    </recommendedName>
</protein>
<comment type="similarity">
    <text evidence="2">Belongs to the adaptor complexes large subunit family.</text>
</comment>
<comment type="subcellular location">
    <subcellularLocation>
        <location evidence="1">Endomembrane system</location>
    </subcellularLocation>
</comment>
<dbReference type="InterPro" id="IPR026739">
    <property type="entry name" value="AP_beta"/>
</dbReference>
<feature type="compositionally biased region" description="Basic and acidic residues" evidence="7">
    <location>
        <begin position="752"/>
        <end position="764"/>
    </location>
</feature>
<organism evidence="9 10">
    <name type="scientific">Synchytrium endobioticum</name>
    <dbReference type="NCBI Taxonomy" id="286115"/>
    <lineage>
        <taxon>Eukaryota</taxon>
        <taxon>Fungi</taxon>
        <taxon>Fungi incertae sedis</taxon>
        <taxon>Chytridiomycota</taxon>
        <taxon>Chytridiomycota incertae sedis</taxon>
        <taxon>Chytridiomycetes</taxon>
        <taxon>Synchytriales</taxon>
        <taxon>Synchytriaceae</taxon>
        <taxon>Synchytrium</taxon>
    </lineage>
</organism>
<evidence type="ECO:0000256" key="5">
    <source>
        <dbReference type="ARBA" id="ARBA00023136"/>
    </source>
</evidence>
<evidence type="ECO:0000256" key="2">
    <source>
        <dbReference type="ARBA" id="ARBA00006613"/>
    </source>
</evidence>
<dbReference type="Pfam" id="PF01602">
    <property type="entry name" value="Adaptin_N"/>
    <property type="match status" value="1"/>
</dbReference>
<comment type="caution">
    <text evidence="9">The sequence shown here is derived from an EMBL/GenBank/DDBJ whole genome shotgun (WGS) entry which is preliminary data.</text>
</comment>
<dbReference type="PROSITE" id="PS51479">
    <property type="entry name" value="ZF_RTR1"/>
    <property type="match status" value="1"/>
</dbReference>
<keyword evidence="4" id="KW-0653">Protein transport</keyword>
<evidence type="ECO:0000313" key="9">
    <source>
        <dbReference type="EMBL" id="TPX48952.1"/>
    </source>
</evidence>
<proteinExistence type="inferred from homology"/>
<dbReference type="PANTHER" id="PTHR11134">
    <property type="entry name" value="ADAPTOR COMPLEX SUBUNIT BETA FAMILY MEMBER"/>
    <property type="match status" value="1"/>
</dbReference>
<dbReference type="VEuPathDB" id="FungiDB:SeMB42_g00954"/>
<dbReference type="InterPro" id="IPR038534">
    <property type="entry name" value="Rtr1/RPAP2_sf"/>
</dbReference>
<dbReference type="AlphaFoldDB" id="A0A507DBD3"/>
<dbReference type="Pfam" id="PF04181">
    <property type="entry name" value="RPAP2_Rtr1"/>
    <property type="match status" value="1"/>
</dbReference>
<feature type="region of interest" description="Disordered" evidence="7">
    <location>
        <begin position="751"/>
        <end position="799"/>
    </location>
</feature>
<dbReference type="Gene3D" id="1.25.40.820">
    <property type="match status" value="1"/>
</dbReference>
<dbReference type="OrthoDB" id="10254310at2759"/>
<evidence type="ECO:0000256" key="3">
    <source>
        <dbReference type="ARBA" id="ARBA00022448"/>
    </source>
</evidence>
<dbReference type="GO" id="GO:0016192">
    <property type="term" value="P:vesicle-mediated transport"/>
    <property type="evidence" value="ECO:0007669"/>
    <property type="project" value="InterPro"/>
</dbReference>
<sequence length="1228" mass="134189">MTTPKFFTTNKKGENFELKADLNSEYKERRKETVKKVIANMTVGKDVSSLFADVVKNMQTEDLELKKLVYLYLINYAKTQPELVILAVNTFVKDSDDPNPLIRALSIRTMGCLRVEKIINYLMGPLQKALKDEDPYVRKTAAICVAKLFDMSPSTAIENGLIATLQEMLSDRNPMVIANAVAALAEISESSVRKDIFTINSGVLTKLLAALNECTEWGQICILTSLASYKPNDGKEAAEIVERVMARLQHANASVVLCAVKVLVVYMNEIQEDLQKQVVKKMAPPLVTLLSSEPELQYVALRNINLILQKRRDVLSQEMRVFFTKYNDPPYVKLEKLEVMIKLANEANVDQVLSELREYANEVDVDFVRKSVRAIGRCAIKIEPASERCVNVLLELIKTKVNYVVQEAVIVMKDIFRKYPHKYEAMIPSLCENLESLDEPEAKASLIWIIGEYADRIENADELLEGFLDTFKEENATVQLQLLTAAVKLFLRKPALAQDTVHKVLQVATQSVDNPDIRDRAFVYWRLLSTSPQAAKAVVLSEKPPIEDEPSISETLLDDLISNIATLASVYHKPSSQFGGTIIQIQTGRDEDAEVGEAGEEGGIPEELTGGTISGSARKNIVGDLIDLDFGGVEQNVASPVTVAPPGSISTAGSIGTSPRIGFIGAAVTSNVTPPMASKGGIDDLLGLMGDPTPASVGGLGGLGGLAQGDRIGQTGNLFGSNPASGPPLCVVGKMILSTIYSTKDVVANDHASSDRELPSERTEQFQTVPTPRRRMPSEQRNANVARRPAPKHSDNVQLPSNLASGIEEQRKWIRLIRQIEEELSTLTSIDATRVVELAKYLSPQHWEAVVEERGLDRLCGYPPCANATRTYSAKHVIRGTQIYDARELGAYCSVTCMKLSSWVASQLRTEPVWMRGDLTTIPPILVPPPTISPRDLAALILTGPPNPTPSDTSTRHTAAAAQIRQLDALVQSLSRHTPLVVAENPHPGPADTRRGVVEPGYDVLEGHALKRPGSTSASAHAAARAGGVRRNGLHTPAGPGSGDHGTPRASGRPTLAPMQTAPPMPVFTHLWTSLSRMITRATKAYVQGRAAPAAVVVASEETEMRMHIFAERMHQRLAVLRRASRMLVNVSDELTALVETMHLSRDDVVWKLPEETVLCCVLLHGVAYRLQSLYAESAPSNTSSVSLQQKNCSGLLDGVERIAMTSTILSYDEIRALADLFGPDDAT</sequence>
<evidence type="ECO:0000259" key="8">
    <source>
        <dbReference type="PROSITE" id="PS51479"/>
    </source>
</evidence>
<dbReference type="Proteomes" id="UP000320475">
    <property type="component" value="Unassembled WGS sequence"/>
</dbReference>
<evidence type="ECO:0000256" key="7">
    <source>
        <dbReference type="SAM" id="MobiDB-lite"/>
    </source>
</evidence>
<dbReference type="FunFam" id="1.25.10.10:FF:000002">
    <property type="entry name" value="AP complex subunit beta"/>
    <property type="match status" value="1"/>
</dbReference>
<dbReference type="InterPro" id="IPR016024">
    <property type="entry name" value="ARM-type_fold"/>
</dbReference>
<reference evidence="9 10" key="1">
    <citation type="journal article" date="2019" name="Sci. Rep.">
        <title>Comparative genomics of chytrid fungi reveal insights into the obligate biotrophic and pathogenic lifestyle of Synchytrium endobioticum.</title>
        <authorList>
            <person name="van de Vossenberg B.T.L.H."/>
            <person name="Warris S."/>
            <person name="Nguyen H.D.T."/>
            <person name="van Gent-Pelzer M.P.E."/>
            <person name="Joly D.L."/>
            <person name="van de Geest H.C."/>
            <person name="Bonants P.J.M."/>
            <person name="Smith D.S."/>
            <person name="Levesque C.A."/>
            <person name="van der Lee T.A.J."/>
        </authorList>
    </citation>
    <scope>NUCLEOTIDE SEQUENCE [LARGE SCALE GENOMIC DNA]</scope>
    <source>
        <strain evidence="9 10">LEV6574</strain>
    </source>
</reference>
<evidence type="ECO:0000256" key="6">
    <source>
        <dbReference type="PROSITE-ProRule" id="PRU00812"/>
    </source>
</evidence>
<keyword evidence="5" id="KW-0472">Membrane</keyword>
<dbReference type="SUPFAM" id="SSF48371">
    <property type="entry name" value="ARM repeat"/>
    <property type="match status" value="1"/>
</dbReference>
<dbReference type="GO" id="GO:0006886">
    <property type="term" value="P:intracellular protein transport"/>
    <property type="evidence" value="ECO:0007669"/>
    <property type="project" value="InterPro"/>
</dbReference>
<comment type="similarity">
    <text evidence="6">Belongs to the RPAP2 family.</text>
</comment>
<feature type="region of interest" description="Disordered" evidence="7">
    <location>
        <begin position="1009"/>
        <end position="1063"/>
    </location>
</feature>
<dbReference type="GO" id="GO:0030117">
    <property type="term" value="C:membrane coat"/>
    <property type="evidence" value="ECO:0007669"/>
    <property type="project" value="InterPro"/>
</dbReference>
<feature type="compositionally biased region" description="Low complexity" evidence="7">
    <location>
        <begin position="1014"/>
        <end position="1031"/>
    </location>
</feature>
<dbReference type="EMBL" id="QEAM01000042">
    <property type="protein sequence ID" value="TPX48952.1"/>
    <property type="molecule type" value="Genomic_DNA"/>
</dbReference>
<dbReference type="InterPro" id="IPR002553">
    <property type="entry name" value="Clathrin/coatomer_adapt-like_N"/>
</dbReference>
<accession>A0A507DBD3</accession>
<name>A0A507DBD3_9FUNG</name>
<evidence type="ECO:0000256" key="4">
    <source>
        <dbReference type="ARBA" id="ARBA00022927"/>
    </source>
</evidence>